<dbReference type="EMBL" id="BSYA01000097">
    <property type="protein sequence ID" value="GMG32226.1"/>
    <property type="molecule type" value="Genomic_DNA"/>
</dbReference>
<evidence type="ECO:0000313" key="3">
    <source>
        <dbReference type="Proteomes" id="UP001165205"/>
    </source>
</evidence>
<feature type="compositionally biased region" description="Gly residues" evidence="1">
    <location>
        <begin position="95"/>
        <end position="105"/>
    </location>
</feature>
<sequence length="299" mass="31067">MCSQYTPLRPGKTTYNQADNIGEAGNTLADNPSDNPAGHTNSNPGTNGDEVALRHAAGFPEDADVDVLETDVAVDDTGTDDGGNGHTVGDLLEHGTGGSKSGRGHAGADVVVDDGGGSDVEDDLEALQQAESLGEVLGFLHLGDQTEEGDVGTVGEDNVGHSGEAVVDVCMLGGVDAGAAFVLDADADHGDHDCGEDANEGYRNHHAHNTEDNGASAMVGDRVHHDGEGDDVTAHDKDREQDLAQTEQFTAESAHEDFTGIGQVVNVRMPLAELANDISSVKSENTKTDNQDERSVDEM</sequence>
<reference evidence="2" key="1">
    <citation type="submission" date="2023-04" db="EMBL/GenBank/DDBJ databases">
        <title>Aspergillus oryzae NBRC 4228.</title>
        <authorList>
            <person name="Ichikawa N."/>
            <person name="Sato H."/>
            <person name="Tonouchi N."/>
        </authorList>
    </citation>
    <scope>NUCLEOTIDE SEQUENCE</scope>
    <source>
        <strain evidence="2">NBRC 4228</strain>
    </source>
</reference>
<gene>
    <name evidence="2" type="ORF">Aory04_000797200</name>
</gene>
<feature type="region of interest" description="Disordered" evidence="1">
    <location>
        <begin position="76"/>
        <end position="107"/>
    </location>
</feature>
<dbReference type="AlphaFoldDB" id="A0AAN4YR48"/>
<name>A0AAN4YR48_ASPOZ</name>
<feature type="compositionally biased region" description="Polar residues" evidence="1">
    <location>
        <begin position="28"/>
        <end position="46"/>
    </location>
</feature>
<evidence type="ECO:0000313" key="2">
    <source>
        <dbReference type="EMBL" id="GMG32226.1"/>
    </source>
</evidence>
<organism evidence="2 3">
    <name type="scientific">Aspergillus oryzae</name>
    <name type="common">Yellow koji mold</name>
    <dbReference type="NCBI Taxonomy" id="5062"/>
    <lineage>
        <taxon>Eukaryota</taxon>
        <taxon>Fungi</taxon>
        <taxon>Dikarya</taxon>
        <taxon>Ascomycota</taxon>
        <taxon>Pezizomycotina</taxon>
        <taxon>Eurotiomycetes</taxon>
        <taxon>Eurotiomycetidae</taxon>
        <taxon>Eurotiales</taxon>
        <taxon>Aspergillaceae</taxon>
        <taxon>Aspergillus</taxon>
        <taxon>Aspergillus subgen. Circumdati</taxon>
    </lineage>
</organism>
<feature type="region of interest" description="Disordered" evidence="1">
    <location>
        <begin position="278"/>
        <end position="299"/>
    </location>
</feature>
<proteinExistence type="predicted"/>
<evidence type="ECO:0000256" key="1">
    <source>
        <dbReference type="SAM" id="MobiDB-lite"/>
    </source>
</evidence>
<comment type="caution">
    <text evidence="2">The sequence shown here is derived from an EMBL/GenBank/DDBJ whole genome shotgun (WGS) entry which is preliminary data.</text>
</comment>
<protein>
    <submittedName>
        <fullName evidence="2">Unnamed protein product</fullName>
    </submittedName>
</protein>
<dbReference type="Proteomes" id="UP001165205">
    <property type="component" value="Unassembled WGS sequence"/>
</dbReference>
<accession>A0AAN4YR48</accession>
<feature type="region of interest" description="Disordered" evidence="1">
    <location>
        <begin position="1"/>
        <end position="50"/>
    </location>
</feature>
<feature type="compositionally biased region" description="Basic and acidic residues" evidence="1">
    <location>
        <begin position="284"/>
        <end position="299"/>
    </location>
</feature>